<dbReference type="PATRIC" id="fig|556287.8.peg.1040"/>
<dbReference type="AlphaFoldDB" id="A0A095BFA2"/>
<dbReference type="EC" id="4.1.2.13" evidence="4"/>
<evidence type="ECO:0000256" key="1">
    <source>
        <dbReference type="ARBA" id="ARBA00000441"/>
    </source>
</evidence>
<dbReference type="PANTHER" id="PTHR11627">
    <property type="entry name" value="FRUCTOSE-BISPHOSPHATE ALDOLASE"/>
    <property type="match status" value="1"/>
</dbReference>
<dbReference type="NCBIfam" id="NF033379">
    <property type="entry name" value="FrucBisAld_I"/>
    <property type="match status" value="1"/>
</dbReference>
<comment type="similarity">
    <text evidence="3">Belongs to the class I fructose-bisphosphate aldolase family.</text>
</comment>
<evidence type="ECO:0000256" key="7">
    <source>
        <dbReference type="ARBA" id="ARBA00029799"/>
    </source>
</evidence>
<dbReference type="FunFam" id="3.20.20.70:FF:000140">
    <property type="entry name" value="Fructose-bisphosphate aldolase"/>
    <property type="match status" value="1"/>
</dbReference>
<dbReference type="EMBL" id="JMTK01000002">
    <property type="protein sequence ID" value="KJZ82288.1"/>
    <property type="molecule type" value="Genomic_DNA"/>
</dbReference>
<comment type="caution">
    <text evidence="9">The sequence shown here is derived from an EMBL/GenBank/DDBJ whole genome shotgun (WGS) entry which is preliminary data.</text>
</comment>
<dbReference type="UniPathway" id="UPA00109">
    <property type="reaction ID" value="UER00183"/>
</dbReference>
<dbReference type="InterPro" id="IPR000741">
    <property type="entry name" value="FBA_I"/>
</dbReference>
<accession>A0A095BFA2</accession>
<reference evidence="9 10" key="1">
    <citation type="journal article" date="2015" name="Phytopathology">
        <title>Genomes of Candidatus Liberibacter solanacearum haplotype A from New Zealand and the USA suggest significant genome plasticity in the species.</title>
        <authorList>
            <person name="Thompson S.M."/>
            <person name="Johnson C.P."/>
            <person name="Lu A.Y."/>
            <person name="Frampton R.A."/>
            <person name="Sullivan K.L."/>
            <person name="Fiers M.W."/>
            <person name="Crowhurst R.N."/>
            <person name="Pitman A.R."/>
            <person name="Scott I."/>
            <person name="Gudmestad N.C."/>
            <person name="Smith G.R."/>
        </authorList>
    </citation>
    <scope>NUCLEOTIDE SEQUENCE [LARGE SCALE GENOMIC DNA]</scope>
    <source>
        <strain evidence="9 10">LsoNZ1</strain>
    </source>
</reference>
<evidence type="ECO:0000256" key="2">
    <source>
        <dbReference type="ARBA" id="ARBA00004714"/>
    </source>
</evidence>
<dbReference type="InterPro" id="IPR013785">
    <property type="entry name" value="Aldolase_TIM"/>
</dbReference>
<evidence type="ECO:0000256" key="8">
    <source>
        <dbReference type="ARBA" id="ARBA00072515"/>
    </source>
</evidence>
<dbReference type="Pfam" id="PF00274">
    <property type="entry name" value="Glycolytic"/>
    <property type="match status" value="1"/>
</dbReference>
<evidence type="ECO:0000256" key="3">
    <source>
        <dbReference type="ARBA" id="ARBA00010387"/>
    </source>
</evidence>
<gene>
    <name evidence="9" type="ORF">DJ66_1034</name>
</gene>
<dbReference type="GO" id="GO:0006096">
    <property type="term" value="P:glycolytic process"/>
    <property type="evidence" value="ECO:0007669"/>
    <property type="project" value="UniProtKB-UniPathway"/>
</dbReference>
<keyword evidence="5" id="KW-0324">Glycolysis</keyword>
<dbReference type="Gene3D" id="3.20.20.70">
    <property type="entry name" value="Aldolase class I"/>
    <property type="match status" value="1"/>
</dbReference>
<comment type="catalytic activity">
    <reaction evidence="1">
        <text>beta-D-fructose 1,6-bisphosphate = D-glyceraldehyde 3-phosphate + dihydroxyacetone phosphate</text>
        <dbReference type="Rhea" id="RHEA:14729"/>
        <dbReference type="ChEBI" id="CHEBI:32966"/>
        <dbReference type="ChEBI" id="CHEBI:57642"/>
        <dbReference type="ChEBI" id="CHEBI:59776"/>
        <dbReference type="EC" id="4.1.2.13"/>
    </reaction>
</comment>
<keyword evidence="6 9" id="KW-0456">Lyase</keyword>
<evidence type="ECO:0000256" key="6">
    <source>
        <dbReference type="ARBA" id="ARBA00023239"/>
    </source>
</evidence>
<dbReference type="Proteomes" id="UP000033731">
    <property type="component" value="Unassembled WGS sequence"/>
</dbReference>
<comment type="pathway">
    <text evidence="2">Carbohydrate degradation; glycolysis; D-glyceraldehyde 3-phosphate and glycerone phosphate from D-glucose: step 4/4.</text>
</comment>
<dbReference type="SUPFAM" id="SSF51569">
    <property type="entry name" value="Aldolase"/>
    <property type="match status" value="1"/>
</dbReference>
<name>A0A095BFA2_9HYPH</name>
<keyword evidence="10" id="KW-1185">Reference proteome</keyword>
<evidence type="ECO:0000313" key="9">
    <source>
        <dbReference type="EMBL" id="KJZ82288.1"/>
    </source>
</evidence>
<evidence type="ECO:0000313" key="10">
    <source>
        <dbReference type="Proteomes" id="UP000033731"/>
    </source>
</evidence>
<protein>
    <recommendedName>
        <fullName evidence="8">Probable fructose-bisphosphate aldolase class 1</fullName>
        <ecNumber evidence="4">4.1.2.13</ecNumber>
    </recommendedName>
    <alternativeName>
        <fullName evidence="7">Fructose-bisphosphate aldolase class I</fullName>
    </alternativeName>
</protein>
<proteinExistence type="inferred from homology"/>
<dbReference type="GO" id="GO:0004332">
    <property type="term" value="F:fructose-bisphosphate aldolase activity"/>
    <property type="evidence" value="ECO:0007669"/>
    <property type="project" value="UniProtKB-EC"/>
</dbReference>
<sequence>MVEELKSNVATIFQEGKGILAADESNATIQKRFNAINVESTENLRRDYREMLFRSKDAMKYISSILLYEETLYQKSQDGTPLVDLISSSGVLIGIKVDRGLKPCPLYPGECITIGLDDLDVRLKLYKDAGARVAKWRVVLSVSDVLPSVAVVKANMHILARYAALCQSAGIVPIVEPEVLMDGDHTIERCAEVTEFVLRTLFDELYTMRVCFEGLVLKSNMILPGKDAPQVSDEAIANKTIRILKRVVPCSVQGIAFLSGGQSEQDATARLSAMNAMSNSPWRLTFSYGRALQESALRVWNGKQENIIAAQRVLAHRAQMNSLATKGCWERHLERNNDK</sequence>
<evidence type="ECO:0000256" key="5">
    <source>
        <dbReference type="ARBA" id="ARBA00023152"/>
    </source>
</evidence>
<organism evidence="9 10">
    <name type="scientific">Candidatus Liberibacter solanacearum</name>
    <dbReference type="NCBI Taxonomy" id="556287"/>
    <lineage>
        <taxon>Bacteria</taxon>
        <taxon>Pseudomonadati</taxon>
        <taxon>Pseudomonadota</taxon>
        <taxon>Alphaproteobacteria</taxon>
        <taxon>Hyphomicrobiales</taxon>
        <taxon>Rhizobiaceae</taxon>
        <taxon>Liberibacter</taxon>
    </lineage>
</organism>
<dbReference type="RefSeq" id="WP_034442170.1">
    <property type="nucleotide sequence ID" value="NZ_JMTK01000002.1"/>
</dbReference>
<evidence type="ECO:0000256" key="4">
    <source>
        <dbReference type="ARBA" id="ARBA00013068"/>
    </source>
</evidence>